<evidence type="ECO:0000313" key="2">
    <source>
        <dbReference type="Proteomes" id="UP000008793"/>
    </source>
</evidence>
<accession>D8MYB3</accession>
<name>D8MYB3_ERWBE</name>
<dbReference type="Proteomes" id="UP000008793">
    <property type="component" value="Chromosome"/>
</dbReference>
<evidence type="ECO:0000313" key="1">
    <source>
        <dbReference type="EMBL" id="CAX61820.1"/>
    </source>
</evidence>
<dbReference type="AlphaFoldDB" id="D8MYB3"/>
<protein>
    <submittedName>
        <fullName evidence="1">Uncharacterized protein</fullName>
    </submittedName>
</protein>
<reference evidence="1 2" key="1">
    <citation type="journal article" date="2010" name="BMC Genomics">
        <title>Genome comparison of the epiphytic bacteria Erwinia billingiae and E. tasmaniensis with the pear pathogen E. pyrifoliae.</title>
        <authorList>
            <person name="Kube M."/>
            <person name="Migdoll A.M."/>
            <person name="Gehring I."/>
            <person name="Heitmann K."/>
            <person name="Mayer Y."/>
            <person name="Kuhl H."/>
            <person name="Knaust F."/>
            <person name="Geider K."/>
            <person name="Reinhardt R."/>
        </authorList>
    </citation>
    <scope>NUCLEOTIDE SEQUENCE [LARGE SCALE GENOMIC DNA]</scope>
    <source>
        <strain evidence="1 2">Eb661</strain>
    </source>
</reference>
<dbReference type="EMBL" id="FP236843">
    <property type="protein sequence ID" value="CAX61820.1"/>
    <property type="molecule type" value="Genomic_DNA"/>
</dbReference>
<keyword evidence="2" id="KW-1185">Reference proteome</keyword>
<gene>
    <name evidence="1" type="ordered locus">EbC_42890</name>
</gene>
<organism evidence="2">
    <name type="scientific">Erwinia billingiae (strain Eb661)</name>
    <dbReference type="NCBI Taxonomy" id="634500"/>
    <lineage>
        <taxon>Bacteria</taxon>
        <taxon>Pseudomonadati</taxon>
        <taxon>Pseudomonadota</taxon>
        <taxon>Gammaproteobacteria</taxon>
        <taxon>Enterobacterales</taxon>
        <taxon>Erwiniaceae</taxon>
        <taxon>Erwinia</taxon>
    </lineage>
</organism>
<dbReference type="STRING" id="634500.EbC_42890"/>
<sequence length="44" mass="4963">MNYQQLTVLFSSIILLIRMNTCQWPFCREAAPSAAGPGFVKFLV</sequence>
<dbReference type="KEGG" id="ebi:EbC_42890"/>
<proteinExistence type="predicted"/>
<dbReference type="HOGENOM" id="CLU_3216010_0_0_6"/>